<dbReference type="Pfam" id="PF00459">
    <property type="entry name" value="Inositol_P"/>
    <property type="match status" value="1"/>
</dbReference>
<dbReference type="Gene3D" id="3.30.540.10">
    <property type="entry name" value="Fructose-1,6-Bisphosphatase, subunit A, domain 1"/>
    <property type="match status" value="1"/>
</dbReference>
<dbReference type="PANTHER" id="PTHR20854:SF4">
    <property type="entry name" value="INOSITOL-1-MONOPHOSPHATASE-RELATED"/>
    <property type="match status" value="1"/>
</dbReference>
<feature type="binding site" evidence="8">
    <location>
        <position position="408"/>
    </location>
    <ligand>
        <name>Mg(2+)</name>
        <dbReference type="ChEBI" id="CHEBI:18420"/>
        <label>1</label>
        <note>catalytic</note>
    </ligand>
</feature>
<evidence type="ECO:0000256" key="5">
    <source>
        <dbReference type="ARBA" id="ARBA00022723"/>
    </source>
</evidence>
<feature type="binding site" evidence="8">
    <location>
        <position position="406"/>
    </location>
    <ligand>
        <name>Mg(2+)</name>
        <dbReference type="ChEBI" id="CHEBI:18420"/>
        <label>1</label>
        <note>catalytic</note>
    </ligand>
</feature>
<feature type="transmembrane region" description="Helical" evidence="9">
    <location>
        <begin position="191"/>
        <end position="218"/>
    </location>
</feature>
<feature type="transmembrane region" description="Helical" evidence="9">
    <location>
        <begin position="230"/>
        <end position="249"/>
    </location>
</feature>
<keyword evidence="6" id="KW-0378">Hydrolase</keyword>
<evidence type="ECO:0000256" key="1">
    <source>
        <dbReference type="ARBA" id="ARBA00001033"/>
    </source>
</evidence>
<comment type="caution">
    <text evidence="10">The sequence shown here is derived from an EMBL/GenBank/DDBJ whole genome shotgun (WGS) entry which is preliminary data.</text>
</comment>
<dbReference type="CDD" id="cd01639">
    <property type="entry name" value="IMPase"/>
    <property type="match status" value="1"/>
</dbReference>
<evidence type="ECO:0000256" key="2">
    <source>
        <dbReference type="ARBA" id="ARBA00001946"/>
    </source>
</evidence>
<dbReference type="InterPro" id="IPR020583">
    <property type="entry name" value="Inositol_monoP_metal-BS"/>
</dbReference>
<feature type="transmembrane region" description="Helical" evidence="9">
    <location>
        <begin position="153"/>
        <end position="171"/>
    </location>
</feature>
<comment type="catalytic activity">
    <reaction evidence="1">
        <text>a myo-inositol phosphate + H2O = myo-inositol + phosphate</text>
        <dbReference type="Rhea" id="RHEA:24056"/>
        <dbReference type="ChEBI" id="CHEBI:15377"/>
        <dbReference type="ChEBI" id="CHEBI:17268"/>
        <dbReference type="ChEBI" id="CHEBI:43474"/>
        <dbReference type="ChEBI" id="CHEBI:84139"/>
        <dbReference type="EC" id="3.1.3.25"/>
    </reaction>
</comment>
<dbReference type="GO" id="GO:0008934">
    <property type="term" value="F:inositol monophosphate 1-phosphatase activity"/>
    <property type="evidence" value="ECO:0007669"/>
    <property type="project" value="InterPro"/>
</dbReference>
<comment type="similarity">
    <text evidence="3">Belongs to the inositol monophosphatase superfamily.</text>
</comment>
<dbReference type="PANTHER" id="PTHR20854">
    <property type="entry name" value="INOSITOL MONOPHOSPHATASE"/>
    <property type="match status" value="1"/>
</dbReference>
<proteinExistence type="inferred from homology"/>
<evidence type="ECO:0000256" key="8">
    <source>
        <dbReference type="PIRSR" id="PIRSR600760-2"/>
    </source>
</evidence>
<evidence type="ECO:0000256" key="9">
    <source>
        <dbReference type="SAM" id="Phobius"/>
    </source>
</evidence>
<feature type="binding site" evidence="8">
    <location>
        <position position="409"/>
    </location>
    <ligand>
        <name>Mg(2+)</name>
        <dbReference type="ChEBI" id="CHEBI:18420"/>
        <label>1</label>
        <note>catalytic</note>
    </ligand>
</feature>
<dbReference type="GO" id="GO:0007165">
    <property type="term" value="P:signal transduction"/>
    <property type="evidence" value="ECO:0007669"/>
    <property type="project" value="TreeGrafter"/>
</dbReference>
<accession>A0A4S4LF52</accession>
<gene>
    <name evidence="10" type="ORF">EW146_g8345</name>
</gene>
<keyword evidence="9" id="KW-0472">Membrane</keyword>
<dbReference type="GO" id="GO:0006020">
    <property type="term" value="P:inositol metabolic process"/>
    <property type="evidence" value="ECO:0007669"/>
    <property type="project" value="TreeGrafter"/>
</dbReference>
<comment type="cofactor">
    <cofactor evidence="2 8">
        <name>Mg(2+)</name>
        <dbReference type="ChEBI" id="CHEBI:18420"/>
    </cofactor>
</comment>
<dbReference type="GO" id="GO:0046872">
    <property type="term" value="F:metal ion binding"/>
    <property type="evidence" value="ECO:0007669"/>
    <property type="project" value="UniProtKB-KW"/>
</dbReference>
<dbReference type="Proteomes" id="UP000310158">
    <property type="component" value="Unassembled WGS sequence"/>
</dbReference>
<evidence type="ECO:0000256" key="3">
    <source>
        <dbReference type="ARBA" id="ARBA00009759"/>
    </source>
</evidence>
<organism evidence="10 11">
    <name type="scientific">Bondarzewia mesenterica</name>
    <dbReference type="NCBI Taxonomy" id="1095465"/>
    <lineage>
        <taxon>Eukaryota</taxon>
        <taxon>Fungi</taxon>
        <taxon>Dikarya</taxon>
        <taxon>Basidiomycota</taxon>
        <taxon>Agaricomycotina</taxon>
        <taxon>Agaricomycetes</taxon>
        <taxon>Russulales</taxon>
        <taxon>Bondarzewiaceae</taxon>
        <taxon>Bondarzewia</taxon>
    </lineage>
</organism>
<keyword evidence="5 8" id="KW-0479">Metal-binding</keyword>
<keyword evidence="9" id="KW-1133">Transmembrane helix</keyword>
<evidence type="ECO:0000256" key="7">
    <source>
        <dbReference type="ARBA" id="ARBA00022842"/>
    </source>
</evidence>
<sequence length="625" mass="68065">MTTVTLPQARAIALTSFAINFGAQVYGMLSSPNMKEVADANHYAFSPNPWFIAGFFSMQTVLHVFWLKELWFMHDAHPDEVAVDAETRHATLTYVPVYALGNLCIAAWLFFWLHSQFIVSQVLVTINTFAQLFAVFSFPVLSAPFSVQSRPQVLLHLVAKTFAGIGVLDFLDNGGVAFGYTNPGVGMQVLVPVGFIILAMLSDPIFGACLVYDLVALAVGQRGGKWGAELGWYAGATGLFVAFKSLRFFHEMKQGQVKLAHGDQVADVLHPAHPTPLADEFKVLSYDIMPQSQPLDESQLREVLTFATDVAHSAGRLILEGSRAIQHASASDIAEKKNSVDLVTEYDVKVEELVKREIASRYPTFKLCVSFFYLSFGVFVQTPIGEETWSSGTRPTLTEEPTFCVDPIDGTTNFVHGFPFACISIGLIDQKRPVLGVIYNPFLDHLYTGIKGQGSFLSRNGSPQEQLPLAPARPLPSLSQALVAIEWGSDRKAPVINKKAESFLRLAGDPAGGVERGRMAHSLRSVGSAALNFALVAQGSLDLYWEIGCWYVRSGAGIVIAQEAGGFVTGGKDSLHDGDVTEAILTGRKYLVIRGIAGSAGETAIDAQKKIVKEFYDTVEDVDPE</sequence>
<evidence type="ECO:0000256" key="4">
    <source>
        <dbReference type="ARBA" id="ARBA00013106"/>
    </source>
</evidence>
<feature type="transmembrane region" description="Helical" evidence="9">
    <location>
        <begin position="118"/>
        <end position="141"/>
    </location>
</feature>
<evidence type="ECO:0000313" key="11">
    <source>
        <dbReference type="Proteomes" id="UP000310158"/>
    </source>
</evidence>
<keyword evidence="9" id="KW-0812">Transmembrane</keyword>
<reference evidence="10 11" key="1">
    <citation type="submission" date="2019-02" db="EMBL/GenBank/DDBJ databases">
        <title>Genome sequencing of the rare red list fungi Bondarzewia mesenterica.</title>
        <authorList>
            <person name="Buettner E."/>
            <person name="Kellner H."/>
        </authorList>
    </citation>
    <scope>NUCLEOTIDE SEQUENCE [LARGE SCALE GENOMIC DNA]</scope>
    <source>
        <strain evidence="10 11">DSM 108281</strain>
    </source>
</reference>
<feature type="binding site" evidence="8">
    <location>
        <position position="386"/>
    </location>
    <ligand>
        <name>Mg(2+)</name>
        <dbReference type="ChEBI" id="CHEBI:18420"/>
        <label>1</label>
        <note>catalytic</note>
    </ligand>
</feature>
<evidence type="ECO:0000256" key="6">
    <source>
        <dbReference type="ARBA" id="ARBA00022801"/>
    </source>
</evidence>
<dbReference type="SUPFAM" id="SSF56655">
    <property type="entry name" value="Carbohydrate phosphatase"/>
    <property type="match status" value="1"/>
</dbReference>
<protein>
    <recommendedName>
        <fullName evidence="4">inositol-phosphate phosphatase</fullName>
        <ecNumber evidence="4">3.1.3.25</ecNumber>
    </recommendedName>
</protein>
<name>A0A4S4LF52_9AGAM</name>
<dbReference type="FunFam" id="3.30.540.10:FF:000004">
    <property type="entry name" value="Inositol-1-monophosphatase"/>
    <property type="match status" value="1"/>
</dbReference>
<dbReference type="AlphaFoldDB" id="A0A4S4LF52"/>
<dbReference type="OrthoDB" id="10254945at2759"/>
<dbReference type="Gene3D" id="3.40.190.80">
    <property type="match status" value="1"/>
</dbReference>
<dbReference type="EC" id="3.1.3.25" evidence="4"/>
<keyword evidence="7 8" id="KW-0460">Magnesium</keyword>
<feature type="transmembrane region" description="Helical" evidence="9">
    <location>
        <begin position="49"/>
        <end position="67"/>
    </location>
</feature>
<dbReference type="PROSITE" id="PS00629">
    <property type="entry name" value="IMP_1"/>
    <property type="match status" value="1"/>
</dbReference>
<dbReference type="EMBL" id="SGPL01000566">
    <property type="protein sequence ID" value="THH10526.1"/>
    <property type="molecule type" value="Genomic_DNA"/>
</dbReference>
<keyword evidence="11" id="KW-1185">Reference proteome</keyword>
<feature type="transmembrane region" description="Helical" evidence="9">
    <location>
        <begin position="92"/>
        <end position="112"/>
    </location>
</feature>
<dbReference type="InterPro" id="IPR000760">
    <property type="entry name" value="Inositol_monophosphatase-like"/>
</dbReference>
<evidence type="ECO:0000313" key="10">
    <source>
        <dbReference type="EMBL" id="THH10526.1"/>
    </source>
</evidence>
<feature type="transmembrane region" description="Helical" evidence="9">
    <location>
        <begin position="12"/>
        <end position="29"/>
    </location>
</feature>
<dbReference type="InterPro" id="IPR033942">
    <property type="entry name" value="IMPase"/>
</dbReference>